<dbReference type="Proteomes" id="UP001175000">
    <property type="component" value="Unassembled WGS sequence"/>
</dbReference>
<dbReference type="PROSITE" id="PS01095">
    <property type="entry name" value="GH18_1"/>
    <property type="match status" value="1"/>
</dbReference>
<evidence type="ECO:0000256" key="1">
    <source>
        <dbReference type="ARBA" id="ARBA00000822"/>
    </source>
</evidence>
<dbReference type="PANTHER" id="PTHR47700:SF2">
    <property type="entry name" value="CHITINASE"/>
    <property type="match status" value="1"/>
</dbReference>
<dbReference type="SUPFAM" id="SSF54556">
    <property type="entry name" value="Chitinase insertion domain"/>
    <property type="match status" value="1"/>
</dbReference>
<proteinExistence type="inferred from homology"/>
<keyword evidence="12" id="KW-0624">Polysaccharide degradation</keyword>
<dbReference type="InterPro" id="IPR011583">
    <property type="entry name" value="Chitinase_II/V-like_cat"/>
</dbReference>
<dbReference type="InterPro" id="IPR036861">
    <property type="entry name" value="Endochitinase-like_sf"/>
</dbReference>
<evidence type="ECO:0000259" key="16">
    <source>
        <dbReference type="PROSITE" id="PS51910"/>
    </source>
</evidence>
<dbReference type="InterPro" id="IPR053214">
    <property type="entry name" value="LysM12-like"/>
</dbReference>
<evidence type="ECO:0000256" key="14">
    <source>
        <dbReference type="SAM" id="SignalP"/>
    </source>
</evidence>
<dbReference type="InterPro" id="IPR018392">
    <property type="entry name" value="LysM"/>
</dbReference>
<dbReference type="Gene3D" id="3.20.20.190">
    <property type="entry name" value="Phosphatidylinositol (PI) phosphodiesterase"/>
    <property type="match status" value="1"/>
</dbReference>
<evidence type="ECO:0000256" key="10">
    <source>
        <dbReference type="ARBA" id="ARBA00023277"/>
    </source>
</evidence>
<comment type="caution">
    <text evidence="17">The sequence shown here is derived from an EMBL/GenBank/DDBJ whole genome shotgun (WGS) entry which is preliminary data.</text>
</comment>
<gene>
    <name evidence="17" type="ORF">B0T14DRAFT_579429</name>
</gene>
<keyword evidence="14" id="KW-0732">Signal</keyword>
<keyword evidence="7 13" id="KW-0378">Hydrolase</keyword>
<keyword evidence="18" id="KW-1185">Reference proteome</keyword>
<dbReference type="GO" id="GO:0008081">
    <property type="term" value="F:phosphoric diester hydrolase activity"/>
    <property type="evidence" value="ECO:0007669"/>
    <property type="project" value="InterPro"/>
</dbReference>
<evidence type="ECO:0000256" key="6">
    <source>
        <dbReference type="ARBA" id="ARBA00022669"/>
    </source>
</evidence>
<dbReference type="GO" id="GO:0000272">
    <property type="term" value="P:polysaccharide catabolic process"/>
    <property type="evidence" value="ECO:0007669"/>
    <property type="project" value="UniProtKB-KW"/>
</dbReference>
<protein>
    <recommendedName>
        <fullName evidence="4">chitinase</fullName>
        <ecNumber evidence="4">3.2.1.14</ecNumber>
    </recommendedName>
</protein>
<dbReference type="InterPro" id="IPR017853">
    <property type="entry name" value="GH"/>
</dbReference>
<dbReference type="GO" id="GO:0008061">
    <property type="term" value="F:chitin binding"/>
    <property type="evidence" value="ECO:0007669"/>
    <property type="project" value="UniProtKB-KW"/>
</dbReference>
<evidence type="ECO:0000256" key="9">
    <source>
        <dbReference type="ARBA" id="ARBA00023026"/>
    </source>
</evidence>
<feature type="domain" description="LysM" evidence="15">
    <location>
        <begin position="28"/>
        <end position="73"/>
    </location>
</feature>
<evidence type="ECO:0000313" key="17">
    <source>
        <dbReference type="EMBL" id="KAK0627380.1"/>
    </source>
</evidence>
<dbReference type="GO" id="GO:0005576">
    <property type="term" value="C:extracellular region"/>
    <property type="evidence" value="ECO:0007669"/>
    <property type="project" value="UniProtKB-SubCell"/>
</dbReference>
<dbReference type="InterPro" id="IPR036779">
    <property type="entry name" value="LysM_dom_sf"/>
</dbReference>
<dbReference type="InterPro" id="IPR001579">
    <property type="entry name" value="Glyco_hydro_18_chit_AS"/>
</dbReference>
<dbReference type="Gene3D" id="3.30.60.10">
    <property type="entry name" value="Endochitinase-like"/>
    <property type="match status" value="1"/>
</dbReference>
<dbReference type="Pfam" id="PF01476">
    <property type="entry name" value="LysM"/>
    <property type="match status" value="2"/>
</dbReference>
<evidence type="ECO:0000256" key="12">
    <source>
        <dbReference type="ARBA" id="ARBA00023326"/>
    </source>
</evidence>
<keyword evidence="9" id="KW-0843">Virulence</keyword>
<evidence type="ECO:0000256" key="4">
    <source>
        <dbReference type="ARBA" id="ARBA00012729"/>
    </source>
</evidence>
<dbReference type="SUPFAM" id="SSF54106">
    <property type="entry name" value="LysM domain"/>
    <property type="match status" value="1"/>
</dbReference>
<dbReference type="SMART" id="SM00636">
    <property type="entry name" value="Glyco_18"/>
    <property type="match status" value="1"/>
</dbReference>
<comment type="catalytic activity">
    <reaction evidence="1">
        <text>Random endo-hydrolysis of N-acetyl-beta-D-glucosaminide (1-&gt;4)-beta-linkages in chitin and chitodextrins.</text>
        <dbReference type="EC" id="3.2.1.14"/>
    </reaction>
</comment>
<dbReference type="SUPFAM" id="SSF51445">
    <property type="entry name" value="(Trans)glycosidases"/>
    <property type="match status" value="1"/>
</dbReference>
<keyword evidence="5" id="KW-0964">Secreted</keyword>
<evidence type="ECO:0000256" key="11">
    <source>
        <dbReference type="ARBA" id="ARBA00023295"/>
    </source>
</evidence>
<dbReference type="Pfam" id="PF00704">
    <property type="entry name" value="Glyco_hydro_18"/>
    <property type="match status" value="1"/>
</dbReference>
<dbReference type="InterPro" id="IPR001223">
    <property type="entry name" value="Glyco_hydro18_cat"/>
</dbReference>
<dbReference type="Gene3D" id="3.10.350.10">
    <property type="entry name" value="LysM domain"/>
    <property type="match status" value="2"/>
</dbReference>
<dbReference type="InterPro" id="IPR017946">
    <property type="entry name" value="PLC-like_Pdiesterase_TIM-brl"/>
</dbReference>
<dbReference type="GO" id="GO:0006032">
    <property type="term" value="P:chitin catabolic process"/>
    <property type="evidence" value="ECO:0007669"/>
    <property type="project" value="UniProtKB-KW"/>
</dbReference>
<organism evidence="17 18">
    <name type="scientific">Immersiella caudata</name>
    <dbReference type="NCBI Taxonomy" id="314043"/>
    <lineage>
        <taxon>Eukaryota</taxon>
        <taxon>Fungi</taxon>
        <taxon>Dikarya</taxon>
        <taxon>Ascomycota</taxon>
        <taxon>Pezizomycotina</taxon>
        <taxon>Sordariomycetes</taxon>
        <taxon>Sordariomycetidae</taxon>
        <taxon>Sordariales</taxon>
        <taxon>Lasiosphaeriaceae</taxon>
        <taxon>Immersiella</taxon>
    </lineage>
</organism>
<accession>A0AA40C717</accession>
<evidence type="ECO:0000256" key="7">
    <source>
        <dbReference type="ARBA" id="ARBA00022801"/>
    </source>
</evidence>
<dbReference type="AlphaFoldDB" id="A0AA40C717"/>
<evidence type="ECO:0000256" key="2">
    <source>
        <dbReference type="ARBA" id="ARBA00004613"/>
    </source>
</evidence>
<evidence type="ECO:0000259" key="15">
    <source>
        <dbReference type="PROSITE" id="PS51782"/>
    </source>
</evidence>
<evidence type="ECO:0000256" key="8">
    <source>
        <dbReference type="ARBA" id="ARBA00023024"/>
    </source>
</evidence>
<dbReference type="PROSITE" id="PS51910">
    <property type="entry name" value="GH18_2"/>
    <property type="match status" value="1"/>
</dbReference>
<evidence type="ECO:0000256" key="3">
    <source>
        <dbReference type="ARBA" id="ARBA00008682"/>
    </source>
</evidence>
<dbReference type="EMBL" id="JAULSU010000002">
    <property type="protein sequence ID" value="KAK0627380.1"/>
    <property type="molecule type" value="Genomic_DNA"/>
</dbReference>
<keyword evidence="6" id="KW-0147">Chitin-binding</keyword>
<reference evidence="17" key="1">
    <citation type="submission" date="2023-06" db="EMBL/GenBank/DDBJ databases">
        <title>Genome-scale phylogeny and comparative genomics of the fungal order Sordariales.</title>
        <authorList>
            <consortium name="Lawrence Berkeley National Laboratory"/>
            <person name="Hensen N."/>
            <person name="Bonometti L."/>
            <person name="Westerberg I."/>
            <person name="Brannstrom I.O."/>
            <person name="Guillou S."/>
            <person name="Cros-Aarteil S."/>
            <person name="Calhoun S."/>
            <person name="Haridas S."/>
            <person name="Kuo A."/>
            <person name="Mondo S."/>
            <person name="Pangilinan J."/>
            <person name="Riley R."/>
            <person name="Labutti K."/>
            <person name="Andreopoulos B."/>
            <person name="Lipzen A."/>
            <person name="Chen C."/>
            <person name="Yanf M."/>
            <person name="Daum C."/>
            <person name="Ng V."/>
            <person name="Clum A."/>
            <person name="Steindorff A."/>
            <person name="Ohm R."/>
            <person name="Martin F."/>
            <person name="Silar P."/>
            <person name="Natvig D."/>
            <person name="Lalanne C."/>
            <person name="Gautier V."/>
            <person name="Ament-Velasquez S.L."/>
            <person name="Kruys A."/>
            <person name="Hutchinson M.I."/>
            <person name="Powell A.J."/>
            <person name="Barry K."/>
            <person name="Miller A.N."/>
            <person name="Grigoriev I.V."/>
            <person name="Debuchy R."/>
            <person name="Gladieux P."/>
            <person name="Thoren M.H."/>
            <person name="Johannesson H."/>
        </authorList>
    </citation>
    <scope>NUCLEOTIDE SEQUENCE</scope>
    <source>
        <strain evidence="17">CBS 606.72</strain>
    </source>
</reference>
<dbReference type="GO" id="GO:0008843">
    <property type="term" value="F:endochitinase activity"/>
    <property type="evidence" value="ECO:0007669"/>
    <property type="project" value="UniProtKB-EC"/>
</dbReference>
<keyword evidence="11 13" id="KW-0326">Glycosidase</keyword>
<feature type="signal peptide" evidence="14">
    <location>
        <begin position="1"/>
        <end position="17"/>
    </location>
</feature>
<dbReference type="SUPFAM" id="SSF57016">
    <property type="entry name" value="Plant lectins/antimicrobial peptides"/>
    <property type="match status" value="1"/>
</dbReference>
<feature type="chain" id="PRO_5041258055" description="chitinase" evidence="14">
    <location>
        <begin position="18"/>
        <end position="1094"/>
    </location>
</feature>
<sequence length="1094" mass="121324">MKRHLLAFALAAMSAHAAPGDTTQTTCQYIRAVPSSGCWQIMQDCGGISEADLKLWNGANICNTLQPNQIICCSTGTLPDLAPQPNPDGACATYTVQPGDTCTAIGAANSLAVARIEDLNKNTYGFPGCNSLQPNQIICLSTGRSPFPNPQPGHLCGPMVPGTQPPPAGSSTPWQNLNPCPLRACCNVWGQCGTTPDFCTPAPADNGAPGTAKPGSNGCISSCGVEIMNNNTPPSQFMRVGYFESWNRHRSCLHMDIKDMVNTKTKYTHVHFAFADITDDYRVDVSQVQQEFEGFKALRGIKRILSFGGWSFSTEADTAPIFREGVTDDKRILFARNVVGFVDEHGLDGVDFDWEYPGAPDIPGIPPGGPNDGRNYLQFLRAVRERLPGGKTLAIAAPASFWYLKGFLIAEMAPVLDYIIYMTYDLHGQWDYGSKWATPGCPNCAWHHTNDTEVDWALAMVTKAGVPSYKVIVGMALYGRSFRLTQGNCRGSRCQISGPESGAYPGECTITSGYIANTEIKRIILENPNHFEYYDQGDILVYNGNQYVAWTKPDTYARRLEWARSRNFGGTSDWAPDLDTDDIGEVVYPPWPEDLGGEYFPPPERAPSGWPTNDDEQAVAYVNIINATPDDFKLEDKHSYQMSTFNFGDVKALQARQNKQVYVDRIGSTWSDDSGEASYAIAGTNKRFEVQARATNFGNLPMREIFWFKNLQTAGTPRGAKLEFAKKGYRQHNLILTGSESYGRYYDSFNPPIAWMSAILDVIGERKLRHISMIGSHDAGMSIRTGGTSFGQPSNCLTQGFGIYDQLLFGARFFDIRPVIGNGNRFVTGHYSTGSLIEGCNGQFIDDIVQQINRFTSEHPELLILHLSHDLNTEDGYRAMDDSEWNRLFDALQGLTHRCPGISGDLTSKTLNSFIGNNRACVLVIASHTSARPDQGIYRTREHFDWAGEGHWSNVDRAPVMAEDQTRHLRENRKIAPEGGDGDRFYIMQWVITLQGIENWPTDEPSTVSIEMLATRLAYDSLFWKGWSAMRPDSYPSVMLLDFIGVMQQYDRSELVQRPRYELIALAMAVNLAIASRNEWVGGGTIYKRGKRGD</sequence>
<dbReference type="InterPro" id="IPR029070">
    <property type="entry name" value="Chitinase_insertion_sf"/>
</dbReference>
<dbReference type="CDD" id="cd00035">
    <property type="entry name" value="ChtBD1"/>
    <property type="match status" value="1"/>
</dbReference>
<evidence type="ECO:0000256" key="5">
    <source>
        <dbReference type="ARBA" id="ARBA00022525"/>
    </source>
</evidence>
<comment type="subcellular location">
    <subcellularLocation>
        <location evidence="2">Secreted</location>
    </subcellularLocation>
</comment>
<dbReference type="EC" id="3.2.1.14" evidence="4"/>
<dbReference type="CDD" id="cd00118">
    <property type="entry name" value="LysM"/>
    <property type="match status" value="1"/>
</dbReference>
<dbReference type="CDD" id="cd02878">
    <property type="entry name" value="GH18_zymocin_alpha"/>
    <property type="match status" value="1"/>
</dbReference>
<evidence type="ECO:0000256" key="13">
    <source>
        <dbReference type="RuleBase" id="RU000489"/>
    </source>
</evidence>
<dbReference type="PROSITE" id="PS51782">
    <property type="entry name" value="LYSM"/>
    <property type="match status" value="2"/>
</dbReference>
<comment type="similarity">
    <text evidence="3">Belongs to the glycosyl hydrolase 18 family. Chitinase class V subfamily.</text>
</comment>
<feature type="domain" description="LysM" evidence="15">
    <location>
        <begin position="92"/>
        <end position="140"/>
    </location>
</feature>
<dbReference type="Gene3D" id="3.20.20.80">
    <property type="entry name" value="Glycosidases"/>
    <property type="match status" value="1"/>
</dbReference>
<keyword evidence="8" id="KW-0146">Chitin degradation</keyword>
<name>A0AA40C717_9PEZI</name>
<keyword evidence="10" id="KW-0119">Carbohydrate metabolism</keyword>
<dbReference type="SMART" id="SM00257">
    <property type="entry name" value="LysM"/>
    <property type="match status" value="2"/>
</dbReference>
<dbReference type="Gene3D" id="3.10.50.10">
    <property type="match status" value="1"/>
</dbReference>
<dbReference type="SUPFAM" id="SSF51695">
    <property type="entry name" value="PLC-like phosphodiesterases"/>
    <property type="match status" value="1"/>
</dbReference>
<dbReference type="PANTHER" id="PTHR47700">
    <property type="entry name" value="V CHITINASE, PUTATIVE (AFU_ORTHOLOGUE AFUA_6G13720)-RELATED"/>
    <property type="match status" value="1"/>
</dbReference>
<dbReference type="GO" id="GO:0006629">
    <property type="term" value="P:lipid metabolic process"/>
    <property type="evidence" value="ECO:0007669"/>
    <property type="project" value="InterPro"/>
</dbReference>
<evidence type="ECO:0000313" key="18">
    <source>
        <dbReference type="Proteomes" id="UP001175000"/>
    </source>
</evidence>
<feature type="domain" description="GH18" evidence="16">
    <location>
        <begin position="237"/>
        <end position="594"/>
    </location>
</feature>